<feature type="repeat" description="TPR" evidence="1">
    <location>
        <begin position="319"/>
        <end position="352"/>
    </location>
</feature>
<dbReference type="InterPro" id="IPR039340">
    <property type="entry name" value="Tfc4/TFIIIC-102/Sfc4"/>
</dbReference>
<feature type="repeat" description="TPR" evidence="1">
    <location>
        <begin position="387"/>
        <end position="420"/>
    </location>
</feature>
<dbReference type="Proteomes" id="UP000184476">
    <property type="component" value="Unassembled WGS sequence"/>
</dbReference>
<keyword evidence="1" id="KW-0802">TPR repeat</keyword>
<organism evidence="2 3">
    <name type="scientific">Seinonella peptonophila</name>
    <dbReference type="NCBI Taxonomy" id="112248"/>
    <lineage>
        <taxon>Bacteria</taxon>
        <taxon>Bacillati</taxon>
        <taxon>Bacillota</taxon>
        <taxon>Bacilli</taxon>
        <taxon>Bacillales</taxon>
        <taxon>Thermoactinomycetaceae</taxon>
        <taxon>Seinonella</taxon>
    </lineage>
</organism>
<keyword evidence="3" id="KW-1185">Reference proteome</keyword>
<dbReference type="InterPro" id="IPR011990">
    <property type="entry name" value="TPR-like_helical_dom_sf"/>
</dbReference>
<dbReference type="SUPFAM" id="SSF48452">
    <property type="entry name" value="TPR-like"/>
    <property type="match status" value="1"/>
</dbReference>
<reference evidence="2 3" key="1">
    <citation type="submission" date="2016-11" db="EMBL/GenBank/DDBJ databases">
        <authorList>
            <person name="Jaros S."/>
            <person name="Januszkiewicz K."/>
            <person name="Wedrychowicz H."/>
        </authorList>
    </citation>
    <scope>NUCLEOTIDE SEQUENCE [LARGE SCALE GENOMIC DNA]</scope>
    <source>
        <strain evidence="2 3">DSM 44666</strain>
    </source>
</reference>
<accession>A0A1M4ZAV5</accession>
<name>A0A1M4ZAV5_9BACL</name>
<dbReference type="EMBL" id="FQVL01000008">
    <property type="protein sequence ID" value="SHF14892.1"/>
    <property type="molecule type" value="Genomic_DNA"/>
</dbReference>
<dbReference type="STRING" id="112248.SAMN05444392_108130"/>
<dbReference type="PROSITE" id="PS50005">
    <property type="entry name" value="TPR"/>
    <property type="match status" value="3"/>
</dbReference>
<dbReference type="AlphaFoldDB" id="A0A1M4ZAV5"/>
<evidence type="ECO:0000313" key="2">
    <source>
        <dbReference type="EMBL" id="SHF14892.1"/>
    </source>
</evidence>
<evidence type="ECO:0000256" key="1">
    <source>
        <dbReference type="PROSITE-ProRule" id="PRU00339"/>
    </source>
</evidence>
<proteinExistence type="predicted"/>
<dbReference type="Pfam" id="PF14559">
    <property type="entry name" value="TPR_19"/>
    <property type="match status" value="1"/>
</dbReference>
<gene>
    <name evidence="2" type="ORF">SAMN05444392_108130</name>
</gene>
<dbReference type="GO" id="GO:0006383">
    <property type="term" value="P:transcription by RNA polymerase III"/>
    <property type="evidence" value="ECO:0007669"/>
    <property type="project" value="InterPro"/>
</dbReference>
<dbReference type="InterPro" id="IPR019734">
    <property type="entry name" value="TPR_rpt"/>
</dbReference>
<dbReference type="GO" id="GO:0000127">
    <property type="term" value="C:transcription factor TFIIIC complex"/>
    <property type="evidence" value="ECO:0007669"/>
    <property type="project" value="TreeGrafter"/>
</dbReference>
<dbReference type="SMART" id="SM00028">
    <property type="entry name" value="TPR"/>
    <property type="match status" value="4"/>
</dbReference>
<evidence type="ECO:0000313" key="3">
    <source>
        <dbReference type="Proteomes" id="UP000184476"/>
    </source>
</evidence>
<dbReference type="PROSITE" id="PS50293">
    <property type="entry name" value="TPR_REGION"/>
    <property type="match status" value="1"/>
</dbReference>
<dbReference type="RefSeq" id="WP_073155400.1">
    <property type="nucleotide sequence ID" value="NZ_FQVL01000008.1"/>
</dbReference>
<dbReference type="Gene3D" id="1.25.40.10">
    <property type="entry name" value="Tetratricopeptide repeat domain"/>
    <property type="match status" value="1"/>
</dbReference>
<sequence>MNIYIHVKEQTVSFAPVKALLDHIGYQPKQTYELNGMKLFNPRRRGQINENSLTDSQDSSHQLRFFVKDRVIRNLIKIAHCALESRRFHVYLYHAKHLDEGSKLFFEAAEQLSLIQLSLVYEKQAPSPSIVYQPNRDEQRLHMLTSVPRQLSDEEQKFIYQWAREYIACGDAWTGKRLLLRLMEEQIHPDYCYYLGITYTQLDETINAEYYLNLIPKNGKPRDIVGSYYVLSMLYARHHPKYLLSIDRAEQFLQQAYDILLNLDAKGDETIEFQRIFNRNGYALILFRRQKIGEAVQFLQQGIEKLDRYKNEQASLHQSVLIYNLAQCYLRLKRFEPAINVFKRLIQIDPNYPENHLELAYCYLEMGNPEKAIHHLEVARRLDPFIAETYGLLGYISLQRGQWHDSIMHYKKAVQLSLGEASFTYDYAYALSEQGDYQKCFELIENHESPISDEQLLEDFISLKAESLCNLDQFEQALSVLQTGQTILPESEKLKVNEFMVKRKIVDEKLSSSAKE</sequence>
<dbReference type="OrthoDB" id="9769030at2"/>
<dbReference type="PANTHER" id="PTHR23082">
    <property type="entry name" value="TRANSCRIPTION INITIATION FACTOR IIIC TFIIIC , POLYPEPTIDE 3-RELATED"/>
    <property type="match status" value="1"/>
</dbReference>
<feature type="repeat" description="TPR" evidence="1">
    <location>
        <begin position="353"/>
        <end position="386"/>
    </location>
</feature>
<dbReference type="PANTHER" id="PTHR23082:SF0">
    <property type="entry name" value="GENERAL TRANSCRIPTION FACTOR 3C POLYPEPTIDE 3"/>
    <property type="match status" value="1"/>
</dbReference>
<protein>
    <submittedName>
        <fullName evidence="2">Anaphase-promoting complex, cyclosome, subunit 3</fullName>
    </submittedName>
</protein>